<dbReference type="EMBL" id="CP114413">
    <property type="protein sequence ID" value="WAZ25190.1"/>
    <property type="molecule type" value="Genomic_DNA"/>
</dbReference>
<evidence type="ECO:0000313" key="2">
    <source>
        <dbReference type="EMBL" id="WAZ25190.1"/>
    </source>
</evidence>
<evidence type="ECO:0000313" key="3">
    <source>
        <dbReference type="Proteomes" id="UP001164439"/>
    </source>
</evidence>
<gene>
    <name evidence="2" type="ORF">STRCI_006666</name>
</gene>
<proteinExistence type="predicted"/>
<dbReference type="GO" id="GO:0008168">
    <property type="term" value="F:methyltransferase activity"/>
    <property type="evidence" value="ECO:0007669"/>
    <property type="project" value="UniProtKB-KW"/>
</dbReference>
<keyword evidence="2" id="KW-0489">Methyltransferase</keyword>
<dbReference type="PANTHER" id="PTHR43591">
    <property type="entry name" value="METHYLTRANSFERASE"/>
    <property type="match status" value="1"/>
</dbReference>
<dbReference type="RefSeq" id="WP_269662672.1">
    <property type="nucleotide sequence ID" value="NZ_CP114413.1"/>
</dbReference>
<dbReference type="Pfam" id="PF08242">
    <property type="entry name" value="Methyltransf_12"/>
    <property type="match status" value="1"/>
</dbReference>
<evidence type="ECO:0000259" key="1">
    <source>
        <dbReference type="Pfam" id="PF08242"/>
    </source>
</evidence>
<accession>A0ABY7KNQ1</accession>
<dbReference type="InterPro" id="IPR013217">
    <property type="entry name" value="Methyltransf_12"/>
</dbReference>
<dbReference type="Gene3D" id="3.40.50.150">
    <property type="entry name" value="Vaccinia Virus protein VP39"/>
    <property type="match status" value="1"/>
</dbReference>
<keyword evidence="3" id="KW-1185">Reference proteome</keyword>
<feature type="domain" description="Methyltransferase type 12" evidence="1">
    <location>
        <begin position="56"/>
        <end position="154"/>
    </location>
</feature>
<dbReference type="CDD" id="cd02440">
    <property type="entry name" value="AdoMet_MTases"/>
    <property type="match status" value="1"/>
</dbReference>
<dbReference type="GO" id="GO:0032259">
    <property type="term" value="P:methylation"/>
    <property type="evidence" value="ECO:0007669"/>
    <property type="project" value="UniProtKB-KW"/>
</dbReference>
<name>A0ABY7KNQ1_9ACTN</name>
<dbReference type="SUPFAM" id="SSF53335">
    <property type="entry name" value="S-adenosyl-L-methionine-dependent methyltransferases"/>
    <property type="match status" value="1"/>
</dbReference>
<reference evidence="2" key="1">
    <citation type="submission" date="2022-12" db="EMBL/GenBank/DDBJ databases">
        <authorList>
            <person name="Ruckert C."/>
            <person name="Busche T."/>
            <person name="Kalinowski J."/>
            <person name="Wittmann C."/>
        </authorList>
    </citation>
    <scope>NUCLEOTIDE SEQUENCE</scope>
    <source>
        <strain evidence="2">DSM 40467</strain>
    </source>
</reference>
<dbReference type="Proteomes" id="UP001164439">
    <property type="component" value="Chromosome"/>
</dbReference>
<protein>
    <submittedName>
        <fullName evidence="2">Class I SAM-dependent methyltransferase</fullName>
    </submittedName>
</protein>
<dbReference type="InterPro" id="IPR029063">
    <property type="entry name" value="SAM-dependent_MTases_sf"/>
</dbReference>
<sequence length="295" mass="31829">MAHDHAHEHAHHHDHTDIDWADMAEHLETQAELFTPLHEHALAWLGGKQTEPGLIVDAGSGPGVVSCLLADSFPGARVVAVDGSEPLLHLARERAERLGVADRFATLTGELPDVMADLDYPADLIWAGNSLHHLGDQQAAIRAYAERLAVGGTLALVEGGLPTRFLPRDFGIGRPGLEARIDALQADWFADMRANLPDSVPVPEDWRAMMSAAGLKPSGTRTFLLDLPAPATDRARAVAAATFGRLRESLADALDATDRATLDRLLDPDDKASVHHRPDLYVLTARTVHTAVRTG</sequence>
<keyword evidence="2" id="KW-0808">Transferase</keyword>
<organism evidence="2 3">
    <name type="scientific">Streptomyces cinnabarinus</name>
    <dbReference type="NCBI Taxonomy" id="67287"/>
    <lineage>
        <taxon>Bacteria</taxon>
        <taxon>Bacillati</taxon>
        <taxon>Actinomycetota</taxon>
        <taxon>Actinomycetes</taxon>
        <taxon>Kitasatosporales</taxon>
        <taxon>Streptomycetaceae</taxon>
        <taxon>Streptomyces</taxon>
    </lineage>
</organism>